<keyword evidence="12" id="KW-1185">Reference proteome</keyword>
<comment type="subcellular location">
    <subcellularLocation>
        <location evidence="1">Cell membrane</location>
        <topology evidence="1">Multi-pass membrane protein</topology>
    </subcellularLocation>
</comment>
<evidence type="ECO:0000256" key="8">
    <source>
        <dbReference type="RuleBase" id="RU003346"/>
    </source>
</evidence>
<proteinExistence type="inferred from homology"/>
<evidence type="ECO:0000256" key="9">
    <source>
        <dbReference type="SAM" id="Phobius"/>
    </source>
</evidence>
<reference evidence="11" key="1">
    <citation type="submission" date="2019-08" db="EMBL/GenBank/DDBJ databases">
        <title>The genome of the North American firefly Photinus pyralis.</title>
        <authorList>
            <consortium name="Photinus pyralis genome working group"/>
            <person name="Fallon T.R."/>
            <person name="Sander Lower S.E."/>
            <person name="Weng J.-K."/>
        </authorList>
    </citation>
    <scope>NUCLEOTIDE SEQUENCE</scope>
    <source>
        <strain evidence="11">TRF0915ILg1</strain>
        <tissue evidence="11">Whole body</tissue>
    </source>
</reference>
<dbReference type="InterPro" id="IPR036259">
    <property type="entry name" value="MFS_trans_sf"/>
</dbReference>
<comment type="similarity">
    <text evidence="7">Belongs to the major facilitator superfamily. Sugar transporter (TC 2.A.1.1) family. Trehalose transporter subfamily.</text>
</comment>
<keyword evidence="2" id="KW-1003">Cell membrane</keyword>
<dbReference type="SUPFAM" id="SSF103473">
    <property type="entry name" value="MFS general substrate transporter"/>
    <property type="match status" value="1"/>
</dbReference>
<feature type="transmembrane region" description="Helical" evidence="9">
    <location>
        <begin position="137"/>
        <end position="155"/>
    </location>
</feature>
<gene>
    <name evidence="11" type="ORF">ILUMI_20949</name>
</gene>
<feature type="transmembrane region" description="Helical" evidence="9">
    <location>
        <begin position="243"/>
        <end position="265"/>
    </location>
</feature>
<evidence type="ECO:0000256" key="5">
    <source>
        <dbReference type="ARBA" id="ARBA00023136"/>
    </source>
</evidence>
<keyword evidence="6" id="KW-0325">Glycoprotein</keyword>
<keyword evidence="3 9" id="KW-0812">Transmembrane</keyword>
<evidence type="ECO:0000256" key="3">
    <source>
        <dbReference type="ARBA" id="ARBA00022692"/>
    </source>
</evidence>
<feature type="transmembrane region" description="Helical" evidence="9">
    <location>
        <begin position="161"/>
        <end position="182"/>
    </location>
</feature>
<dbReference type="InterPro" id="IPR020846">
    <property type="entry name" value="MFS_dom"/>
</dbReference>
<dbReference type="InterPro" id="IPR050549">
    <property type="entry name" value="MFS_Trehalose_Transporter"/>
</dbReference>
<feature type="transmembrane region" description="Helical" evidence="9">
    <location>
        <begin position="379"/>
        <end position="398"/>
    </location>
</feature>
<dbReference type="EMBL" id="VTPC01089976">
    <property type="protein sequence ID" value="KAF2885230.1"/>
    <property type="molecule type" value="Genomic_DNA"/>
</dbReference>
<dbReference type="NCBIfam" id="TIGR00879">
    <property type="entry name" value="SP"/>
    <property type="match status" value="1"/>
</dbReference>
<feature type="transmembrane region" description="Helical" evidence="9">
    <location>
        <begin position="108"/>
        <end position="125"/>
    </location>
</feature>
<dbReference type="AlphaFoldDB" id="A0A8K0CD60"/>
<accession>A0A8K0CD60</accession>
<feature type="transmembrane region" description="Helical" evidence="9">
    <location>
        <begin position="12"/>
        <end position="31"/>
    </location>
</feature>
<keyword evidence="4 9" id="KW-1133">Transmembrane helix</keyword>
<name>A0A8K0CD60_IGNLU</name>
<feature type="transmembrane region" description="Helical" evidence="9">
    <location>
        <begin position="280"/>
        <end position="300"/>
    </location>
</feature>
<dbReference type="OrthoDB" id="6612291at2759"/>
<dbReference type="GO" id="GO:0005886">
    <property type="term" value="C:plasma membrane"/>
    <property type="evidence" value="ECO:0007669"/>
    <property type="project" value="UniProtKB-SubCell"/>
</dbReference>
<dbReference type="InterPro" id="IPR005828">
    <property type="entry name" value="MFS_sugar_transport-like"/>
</dbReference>
<dbReference type="InterPro" id="IPR044775">
    <property type="entry name" value="MFS_ERD6/Tret1-like"/>
</dbReference>
<evidence type="ECO:0000256" key="7">
    <source>
        <dbReference type="ARBA" id="ARBA00024348"/>
    </source>
</evidence>
<keyword evidence="5 9" id="KW-0472">Membrane</keyword>
<dbReference type="PROSITE" id="PS50850">
    <property type="entry name" value="MFS"/>
    <property type="match status" value="1"/>
</dbReference>
<dbReference type="Proteomes" id="UP000801492">
    <property type="component" value="Unassembled WGS sequence"/>
</dbReference>
<dbReference type="InterPro" id="IPR005829">
    <property type="entry name" value="Sugar_transporter_CS"/>
</dbReference>
<dbReference type="InterPro" id="IPR003663">
    <property type="entry name" value="Sugar/inositol_transpt"/>
</dbReference>
<evidence type="ECO:0000259" key="10">
    <source>
        <dbReference type="PROSITE" id="PS50850"/>
    </source>
</evidence>
<dbReference type="Gene3D" id="1.20.1250.20">
    <property type="entry name" value="MFS general substrate transporter like domains"/>
    <property type="match status" value="1"/>
</dbReference>
<keyword evidence="8" id="KW-0813">Transport</keyword>
<comment type="caution">
    <text evidence="11">The sequence shown here is derived from an EMBL/GenBank/DDBJ whole genome shotgun (WGS) entry which is preliminary data.</text>
</comment>
<evidence type="ECO:0000256" key="1">
    <source>
        <dbReference type="ARBA" id="ARBA00004651"/>
    </source>
</evidence>
<feature type="transmembrane region" description="Helical" evidence="9">
    <location>
        <begin position="78"/>
        <end position="96"/>
    </location>
</feature>
<evidence type="ECO:0000256" key="6">
    <source>
        <dbReference type="ARBA" id="ARBA00023180"/>
    </source>
</evidence>
<feature type="transmembrane region" description="Helical" evidence="9">
    <location>
        <begin position="51"/>
        <end position="71"/>
    </location>
</feature>
<dbReference type="PROSITE" id="PS00217">
    <property type="entry name" value="SUGAR_TRANSPORT_2"/>
    <property type="match status" value="1"/>
</dbReference>
<dbReference type="GO" id="GO:0051119">
    <property type="term" value="F:sugar transmembrane transporter activity"/>
    <property type="evidence" value="ECO:0007669"/>
    <property type="project" value="InterPro"/>
</dbReference>
<dbReference type="CDD" id="cd17358">
    <property type="entry name" value="MFS_GLUT6_8_Class3_like"/>
    <property type="match status" value="1"/>
</dbReference>
<sequence>MGDNPKRLPQIIGAIAATMGGFSLGTVIGWSSPAKAPLETEFNMTQDQFGWISSIMPLGAASAQIYMAFTLDLFGRRLSMLIIAIPFVIGFLILALSNSFAMFCLGRFITGFCGGAFCVAAPTYIGEMAEKGIRGTLSVLFQLLLVIGIFLSYALGEFKDLYALTVPLLFGPSTLFGILLFLPESPVFLLKKGKTELAQKSLQFYRGKNYDISSEMKEIEEYSKIDTETFINRFKTRACIKGFLMLLGMHIVQQLSGINAVIFYAHDIFKQAGATMSDGVNAIILSLVQIVFTIVSAYMVDRVGRKILWILSLSIMAGCLVVMGIYFMMKRNNEETAKDIAWLPLIIICLYLAGFSLGAGPLPWVMIGEFLHSTVKGRLGSFITCFNWLLAFVVTKLFEPLVNKVGADVVYWFFAIICGLGLAYVILFVIETRNKTLEEIQIELGTPPQ</sequence>
<feature type="transmembrane region" description="Helical" evidence="9">
    <location>
        <begin position="341"/>
        <end position="367"/>
    </location>
</feature>
<dbReference type="PANTHER" id="PTHR48021">
    <property type="match status" value="1"/>
</dbReference>
<protein>
    <recommendedName>
        <fullName evidence="10">Major facilitator superfamily (MFS) profile domain-containing protein</fullName>
    </recommendedName>
</protein>
<dbReference type="PROSITE" id="PS00216">
    <property type="entry name" value="SUGAR_TRANSPORT_1"/>
    <property type="match status" value="2"/>
</dbReference>
<evidence type="ECO:0000256" key="4">
    <source>
        <dbReference type="ARBA" id="ARBA00022989"/>
    </source>
</evidence>
<dbReference type="Pfam" id="PF00083">
    <property type="entry name" value="Sugar_tr"/>
    <property type="match status" value="1"/>
</dbReference>
<feature type="transmembrane region" description="Helical" evidence="9">
    <location>
        <begin position="410"/>
        <end position="430"/>
    </location>
</feature>
<dbReference type="PRINTS" id="PR00171">
    <property type="entry name" value="SUGRTRNSPORT"/>
</dbReference>
<evidence type="ECO:0000313" key="11">
    <source>
        <dbReference type="EMBL" id="KAF2885230.1"/>
    </source>
</evidence>
<evidence type="ECO:0000256" key="2">
    <source>
        <dbReference type="ARBA" id="ARBA00022475"/>
    </source>
</evidence>
<evidence type="ECO:0000313" key="12">
    <source>
        <dbReference type="Proteomes" id="UP000801492"/>
    </source>
</evidence>
<feature type="transmembrane region" description="Helical" evidence="9">
    <location>
        <begin position="307"/>
        <end position="329"/>
    </location>
</feature>
<dbReference type="PANTHER" id="PTHR48021:SF1">
    <property type="entry name" value="GH07001P-RELATED"/>
    <property type="match status" value="1"/>
</dbReference>
<organism evidence="11 12">
    <name type="scientific">Ignelater luminosus</name>
    <name type="common">Cucubano</name>
    <name type="synonym">Pyrophorus luminosus</name>
    <dbReference type="NCBI Taxonomy" id="2038154"/>
    <lineage>
        <taxon>Eukaryota</taxon>
        <taxon>Metazoa</taxon>
        <taxon>Ecdysozoa</taxon>
        <taxon>Arthropoda</taxon>
        <taxon>Hexapoda</taxon>
        <taxon>Insecta</taxon>
        <taxon>Pterygota</taxon>
        <taxon>Neoptera</taxon>
        <taxon>Endopterygota</taxon>
        <taxon>Coleoptera</taxon>
        <taxon>Polyphaga</taxon>
        <taxon>Elateriformia</taxon>
        <taxon>Elateroidea</taxon>
        <taxon>Elateridae</taxon>
        <taxon>Agrypninae</taxon>
        <taxon>Pyrophorini</taxon>
        <taxon>Ignelater</taxon>
    </lineage>
</organism>
<dbReference type="FunFam" id="1.20.1250.20:FF:000055">
    <property type="entry name" value="Facilitated trehalose transporter Tret1-2 homolog"/>
    <property type="match status" value="1"/>
</dbReference>
<feature type="domain" description="Major facilitator superfamily (MFS) profile" evidence="10">
    <location>
        <begin position="9"/>
        <end position="433"/>
    </location>
</feature>